<dbReference type="Proteomes" id="UP000800200">
    <property type="component" value="Unassembled WGS sequence"/>
</dbReference>
<dbReference type="SMART" id="SM00320">
    <property type="entry name" value="WD40"/>
    <property type="match status" value="12"/>
</dbReference>
<evidence type="ECO:0000256" key="3">
    <source>
        <dbReference type="PROSITE-ProRule" id="PRU00221"/>
    </source>
</evidence>
<feature type="domain" description="EML-like second beta-propeller" evidence="5">
    <location>
        <begin position="940"/>
        <end position="1099"/>
    </location>
</feature>
<evidence type="ECO:0000259" key="4">
    <source>
        <dbReference type="Pfam" id="PF12894"/>
    </source>
</evidence>
<dbReference type="PROSITE" id="PS50294">
    <property type="entry name" value="WD_REPEATS_REGION"/>
    <property type="match status" value="12"/>
</dbReference>
<dbReference type="PANTHER" id="PTHR44019:SF8">
    <property type="entry name" value="POC1 CENTRIOLAR PROTEIN HOMOLOG"/>
    <property type="match status" value="1"/>
</dbReference>
<evidence type="ECO:0000313" key="8">
    <source>
        <dbReference type="Proteomes" id="UP000800200"/>
    </source>
</evidence>
<feature type="repeat" description="WD" evidence="3">
    <location>
        <begin position="764"/>
        <end position="805"/>
    </location>
</feature>
<feature type="repeat" description="WD" evidence="3">
    <location>
        <begin position="890"/>
        <end position="931"/>
    </location>
</feature>
<proteinExistence type="predicted"/>
<dbReference type="CDD" id="cd00200">
    <property type="entry name" value="WD40"/>
    <property type="match status" value="2"/>
</dbReference>
<accession>A0A6A6ENH5</accession>
<dbReference type="InterPro" id="IPR015943">
    <property type="entry name" value="WD40/YVTN_repeat-like_dom_sf"/>
</dbReference>
<feature type="repeat" description="WD" evidence="3">
    <location>
        <begin position="974"/>
        <end position="1015"/>
    </location>
</feature>
<dbReference type="SUPFAM" id="SSF50978">
    <property type="entry name" value="WD40 repeat-like"/>
    <property type="match status" value="2"/>
</dbReference>
<dbReference type="InterPro" id="IPR018391">
    <property type="entry name" value="PQQ_b-propeller_rpt"/>
</dbReference>
<dbReference type="AlphaFoldDB" id="A0A6A6ENH5"/>
<evidence type="ECO:0000256" key="1">
    <source>
        <dbReference type="ARBA" id="ARBA00022574"/>
    </source>
</evidence>
<dbReference type="Gene3D" id="3.40.50.300">
    <property type="entry name" value="P-loop containing nucleotide triphosphate hydrolases"/>
    <property type="match status" value="1"/>
</dbReference>
<dbReference type="FunFam" id="2.130.10.10:FF:000228">
    <property type="entry name" value="COMPASS-like H3K4 histone methylase component WDR5A"/>
    <property type="match status" value="1"/>
</dbReference>
<dbReference type="InterPro" id="IPR050505">
    <property type="entry name" value="WDR55/POC1"/>
</dbReference>
<dbReference type="InterPro" id="IPR020472">
    <property type="entry name" value="WD40_PAC1"/>
</dbReference>
<evidence type="ECO:0000256" key="2">
    <source>
        <dbReference type="ARBA" id="ARBA00022737"/>
    </source>
</evidence>
<keyword evidence="8" id="KW-1185">Reference proteome</keyword>
<dbReference type="PROSITE" id="PS00678">
    <property type="entry name" value="WD_REPEATS_1"/>
    <property type="match status" value="6"/>
</dbReference>
<dbReference type="OrthoDB" id="674604at2759"/>
<feature type="repeat" description="WD" evidence="3">
    <location>
        <begin position="1100"/>
        <end position="1141"/>
    </location>
</feature>
<dbReference type="SUPFAM" id="SSF52540">
    <property type="entry name" value="P-loop containing nucleoside triphosphate hydrolases"/>
    <property type="match status" value="1"/>
</dbReference>
<dbReference type="Pfam" id="PF00400">
    <property type="entry name" value="WD40"/>
    <property type="match status" value="7"/>
</dbReference>
<evidence type="ECO:0000259" key="5">
    <source>
        <dbReference type="Pfam" id="PF23414"/>
    </source>
</evidence>
<protein>
    <submittedName>
        <fullName evidence="7">Putative WD-repeat protein</fullName>
    </submittedName>
</protein>
<dbReference type="InterPro" id="IPR001680">
    <property type="entry name" value="WD40_rpt"/>
</dbReference>
<dbReference type="InterPro" id="IPR055442">
    <property type="entry name" value="Beta-prop_EML-like_2nd"/>
</dbReference>
<evidence type="ECO:0000259" key="6">
    <source>
        <dbReference type="Pfam" id="PF24883"/>
    </source>
</evidence>
<feature type="repeat" description="WD" evidence="3">
    <location>
        <begin position="1016"/>
        <end position="1057"/>
    </location>
</feature>
<dbReference type="Pfam" id="PF24883">
    <property type="entry name" value="NPHP3_N"/>
    <property type="match status" value="1"/>
</dbReference>
<keyword evidence="2" id="KW-0677">Repeat</keyword>
<feature type="repeat" description="WD" evidence="3">
    <location>
        <begin position="848"/>
        <end position="889"/>
    </location>
</feature>
<feature type="repeat" description="WD" evidence="3">
    <location>
        <begin position="638"/>
        <end position="679"/>
    </location>
</feature>
<gene>
    <name evidence="7" type="ORF">K469DRAFT_619713</name>
</gene>
<dbReference type="SMART" id="SM00564">
    <property type="entry name" value="PQQ"/>
    <property type="match status" value="7"/>
</dbReference>
<dbReference type="InterPro" id="IPR019775">
    <property type="entry name" value="WD40_repeat_CS"/>
</dbReference>
<organism evidence="7 8">
    <name type="scientific">Zopfia rhizophila CBS 207.26</name>
    <dbReference type="NCBI Taxonomy" id="1314779"/>
    <lineage>
        <taxon>Eukaryota</taxon>
        <taxon>Fungi</taxon>
        <taxon>Dikarya</taxon>
        <taxon>Ascomycota</taxon>
        <taxon>Pezizomycotina</taxon>
        <taxon>Dothideomycetes</taxon>
        <taxon>Dothideomycetes incertae sedis</taxon>
        <taxon>Zopfiaceae</taxon>
        <taxon>Zopfia</taxon>
    </lineage>
</organism>
<dbReference type="PANTHER" id="PTHR44019">
    <property type="entry name" value="WD REPEAT-CONTAINING PROTEIN 55"/>
    <property type="match status" value="1"/>
</dbReference>
<dbReference type="InterPro" id="IPR036322">
    <property type="entry name" value="WD40_repeat_dom_sf"/>
</dbReference>
<dbReference type="InterPro" id="IPR056884">
    <property type="entry name" value="NPHP3-like_N"/>
</dbReference>
<feature type="repeat" description="WD" evidence="3">
    <location>
        <begin position="680"/>
        <end position="721"/>
    </location>
</feature>
<dbReference type="PRINTS" id="PR00320">
    <property type="entry name" value="GPROTEINBRPT"/>
</dbReference>
<dbReference type="EMBL" id="ML994614">
    <property type="protein sequence ID" value="KAF2193124.1"/>
    <property type="molecule type" value="Genomic_DNA"/>
</dbReference>
<dbReference type="PROSITE" id="PS50082">
    <property type="entry name" value="WD_REPEATS_2"/>
    <property type="match status" value="12"/>
</dbReference>
<sequence length="1236" mass="135579">MEVRPRHRYKDIRISGGAKAHLGDTYHLGLDDPLRRLPYAVEAPFNSYHRQHEPTCLPETRVDVLREIYDWANGEDERCIFWLSGMAVTGKSTIARTFSREYFERGSIGASFFFSRGDGDISHAGKFVASIAVQLASSVPTLQRSICDAVSKDNNIATKGLRDQWNELIFRPLSQLNASSVPSSFIIVIDALDECEGENDIRSILQLLAEAHSLGTVRLRVFLTSRPETPVRLGFRAMPGIIHHDLVLYHVPRTSVDHDIATFFRAKFREMRDEFEDLPANWPGDDKVERLVQRADGVFIYAATVCRFIKGDGQWLPQDLLDLVLLGAGSSQLPEWERNVPSKSPTWELDGIYTQILQRSFDKIQGGRDKDRLSQTLKQVIGSLAILAEPLPAANLANLLQIRPEVVNLRVWHLQSVLNVPQNPHHPVWLLHPSFRDFLLDEQRCHDQSFWVEEKQAHRTLMESCIRLMSSSLKQDICGVDGPGALVTGIDNSRIAQCLPLEVQYACLYWIQHLHKSGVQLCDNDQVHQFLKEHFLHWLEVLCWLGKLSKGIYAITLLESIALTSDCPDLYAFIHDMKRFALYSRVGIEHAPLQIYCSALIFAPTMSIVKGWFEHQIPRWMQRLPEVEMHWNALLQTLEGHSESVNAVAFSLDGKMLASASYDKTVKLWDAGTGAALQTLNGHSNLVMAVAFSLDGKLLASASMDKTVKLWDANTGAALRTLNGHSGTVNAVAFSPDDKVLASSSDDKTVKLWDAGTGAALRTLHGHLHRLNAVAFSPDGKLLASASHDMMVKLWDARTGVVLQTLCGHRGWVNAVAFSPDGKVLASSSDDKTVKLWDASTGAVLQTLNGHSYSVMAVAFSPDGKVLVSASIDRTVKLWAARTGVALQTLYGHSGWVMAVAFSPDGKVLASSSGDKTVKLWDAGTGAALQTLMGHWDAVKALAFSPDGKLLASASRDETVKLWDASTGALLQTLKGHSYRVKAVAFSPDGKVLASSSDDKTVKLWDAGTGTALQTLKGHWDAVKALAFSPDGKVLASASADKTVKLWDASTGAVLQTLKGHSGAVTAVAFSLGGKLLVSASRDERVKVWSADRGAALQTLKVHPDRVRAVAFSPDGKVLASSSDDKTVRLWDARTGAVLQTLDVDAVCKSLSFSDDGTFLESDRGMLLTSSHSLGEVYSGRGLSRDIFIKDQWVTRGMEDILWLPSEVRPCCAAVYGSVVALGNGSGRLSILEFTF</sequence>
<feature type="domain" description="Nephrocystin 3-like N-terminal" evidence="6">
    <location>
        <begin position="67"/>
        <end position="226"/>
    </location>
</feature>
<feature type="repeat" description="WD" evidence="3">
    <location>
        <begin position="932"/>
        <end position="973"/>
    </location>
</feature>
<name>A0A6A6ENH5_9PEZI</name>
<dbReference type="InterPro" id="IPR027417">
    <property type="entry name" value="P-loop_NTPase"/>
</dbReference>
<dbReference type="Pfam" id="PF23414">
    <property type="entry name" value="Beta-prop_EML_2"/>
    <property type="match status" value="1"/>
</dbReference>
<feature type="repeat" description="WD" evidence="3">
    <location>
        <begin position="722"/>
        <end position="763"/>
    </location>
</feature>
<feature type="repeat" description="WD" evidence="3">
    <location>
        <begin position="1058"/>
        <end position="1099"/>
    </location>
</feature>
<dbReference type="Pfam" id="PF12894">
    <property type="entry name" value="ANAPC4_WD40"/>
    <property type="match status" value="1"/>
</dbReference>
<feature type="domain" description="Anaphase-promoting complex subunit 4-like WD40" evidence="4">
    <location>
        <begin position="1106"/>
        <end position="1153"/>
    </location>
</feature>
<evidence type="ECO:0000313" key="7">
    <source>
        <dbReference type="EMBL" id="KAF2193124.1"/>
    </source>
</evidence>
<feature type="repeat" description="WD" evidence="3">
    <location>
        <begin position="806"/>
        <end position="847"/>
    </location>
</feature>
<dbReference type="Gene3D" id="2.130.10.10">
    <property type="entry name" value="YVTN repeat-like/Quinoprotein amine dehydrogenase"/>
    <property type="match status" value="6"/>
</dbReference>
<reference evidence="7" key="1">
    <citation type="journal article" date="2020" name="Stud. Mycol.">
        <title>101 Dothideomycetes genomes: a test case for predicting lifestyles and emergence of pathogens.</title>
        <authorList>
            <person name="Haridas S."/>
            <person name="Albert R."/>
            <person name="Binder M."/>
            <person name="Bloem J."/>
            <person name="Labutti K."/>
            <person name="Salamov A."/>
            <person name="Andreopoulos B."/>
            <person name="Baker S."/>
            <person name="Barry K."/>
            <person name="Bills G."/>
            <person name="Bluhm B."/>
            <person name="Cannon C."/>
            <person name="Castanera R."/>
            <person name="Culley D."/>
            <person name="Daum C."/>
            <person name="Ezra D."/>
            <person name="Gonzalez J."/>
            <person name="Henrissat B."/>
            <person name="Kuo A."/>
            <person name="Liang C."/>
            <person name="Lipzen A."/>
            <person name="Lutzoni F."/>
            <person name="Magnuson J."/>
            <person name="Mondo S."/>
            <person name="Nolan M."/>
            <person name="Ohm R."/>
            <person name="Pangilinan J."/>
            <person name="Park H.-J."/>
            <person name="Ramirez L."/>
            <person name="Alfaro M."/>
            <person name="Sun H."/>
            <person name="Tritt A."/>
            <person name="Yoshinaga Y."/>
            <person name="Zwiers L.-H."/>
            <person name="Turgeon B."/>
            <person name="Goodwin S."/>
            <person name="Spatafora J."/>
            <person name="Crous P."/>
            <person name="Grigoriev I."/>
        </authorList>
    </citation>
    <scope>NUCLEOTIDE SEQUENCE</scope>
    <source>
        <strain evidence="7">CBS 207.26</strain>
    </source>
</reference>
<dbReference type="GO" id="GO:0035097">
    <property type="term" value="C:histone methyltransferase complex"/>
    <property type="evidence" value="ECO:0007669"/>
    <property type="project" value="UniProtKB-ARBA"/>
</dbReference>
<keyword evidence="1 3" id="KW-0853">WD repeat</keyword>
<dbReference type="InterPro" id="IPR024977">
    <property type="entry name" value="Apc4-like_WD40_dom"/>
</dbReference>